<accession>A0A2M9G6Z3</accession>
<gene>
    <name evidence="2" type="ORF">CVT23_02075</name>
</gene>
<dbReference type="EMBL" id="PHIG01000005">
    <property type="protein sequence ID" value="PJK31482.1"/>
    <property type="molecule type" value="Genomic_DNA"/>
</dbReference>
<dbReference type="AlphaFoldDB" id="A0A2M9G6Z3"/>
<feature type="region of interest" description="Disordered" evidence="1">
    <location>
        <begin position="1"/>
        <end position="22"/>
    </location>
</feature>
<evidence type="ECO:0000313" key="2">
    <source>
        <dbReference type="EMBL" id="PJK31482.1"/>
    </source>
</evidence>
<proteinExistence type="predicted"/>
<reference evidence="2 3" key="1">
    <citation type="submission" date="2017-11" db="EMBL/GenBank/DDBJ databases">
        <title>Draft genome sequence of Rhizobiales bacterium SY3-13.</title>
        <authorList>
            <person name="Sun C."/>
        </authorList>
    </citation>
    <scope>NUCLEOTIDE SEQUENCE [LARGE SCALE GENOMIC DNA]</scope>
    <source>
        <strain evidence="2 3">SY3-13</strain>
    </source>
</reference>
<sequence>MRIEGGSYPLALRGPRAPAREEPQAVDGVFEARGWRLPPPPHNPATGDEPAGFAEALMNVAVGPRSIHRTALLFEVQRIAQGEAGVPARADAATDATLAYRDSLDRNALPRRRGLLSSQARAIRI</sequence>
<keyword evidence="3" id="KW-1185">Reference proteome</keyword>
<comment type="caution">
    <text evidence="2">The sequence shown here is derived from an EMBL/GenBank/DDBJ whole genome shotgun (WGS) entry which is preliminary data.</text>
</comment>
<protein>
    <submittedName>
        <fullName evidence="2">Uncharacterized protein</fullName>
    </submittedName>
</protein>
<dbReference type="Proteomes" id="UP000229498">
    <property type="component" value="Unassembled WGS sequence"/>
</dbReference>
<organism evidence="2 3">
    <name type="scientific">Minwuia thermotolerans</name>
    <dbReference type="NCBI Taxonomy" id="2056226"/>
    <lineage>
        <taxon>Bacteria</taxon>
        <taxon>Pseudomonadati</taxon>
        <taxon>Pseudomonadota</taxon>
        <taxon>Alphaproteobacteria</taxon>
        <taxon>Minwuiales</taxon>
        <taxon>Minwuiaceae</taxon>
        <taxon>Minwuia</taxon>
    </lineage>
</organism>
<evidence type="ECO:0000313" key="3">
    <source>
        <dbReference type="Proteomes" id="UP000229498"/>
    </source>
</evidence>
<name>A0A2M9G6Z3_9PROT</name>
<evidence type="ECO:0000256" key="1">
    <source>
        <dbReference type="SAM" id="MobiDB-lite"/>
    </source>
</evidence>